<dbReference type="Pfam" id="PF07778">
    <property type="entry name" value="CENP-I"/>
    <property type="match status" value="1"/>
</dbReference>
<dbReference type="PANTHER" id="PTHR48208:SF2">
    <property type="entry name" value="CENTROMERE PROTEIN I"/>
    <property type="match status" value="1"/>
</dbReference>
<keyword evidence="4" id="KW-0158">Chromosome</keyword>
<evidence type="ECO:0000313" key="8">
    <source>
        <dbReference type="Proteomes" id="UP000694845"/>
    </source>
</evidence>
<gene>
    <name evidence="9" type="primary">LOC110983610</name>
</gene>
<keyword evidence="8" id="KW-1185">Reference proteome</keyword>
<dbReference type="KEGG" id="aplc:110983610"/>
<comment type="subcellular location">
    <subcellularLocation>
        <location evidence="2">Chromosome</location>
        <location evidence="2">Centromere</location>
    </subcellularLocation>
    <subcellularLocation>
        <location evidence="1">Nucleus</location>
    </subcellularLocation>
</comment>
<dbReference type="GeneID" id="110983610"/>
<keyword evidence="5" id="KW-0539">Nucleus</keyword>
<dbReference type="InterPro" id="IPR012485">
    <property type="entry name" value="CENP-I"/>
</dbReference>
<dbReference type="GO" id="GO:0034080">
    <property type="term" value="P:CENP-A containing chromatin assembly"/>
    <property type="evidence" value="ECO:0007669"/>
    <property type="project" value="TreeGrafter"/>
</dbReference>
<dbReference type="CTD" id="2491"/>
<dbReference type="GO" id="GO:0000939">
    <property type="term" value="C:inner kinetochore"/>
    <property type="evidence" value="ECO:0007669"/>
    <property type="project" value="TreeGrafter"/>
</dbReference>
<feature type="region of interest" description="Disordered" evidence="7">
    <location>
        <begin position="1"/>
        <end position="27"/>
    </location>
</feature>
<dbReference type="Proteomes" id="UP000694845">
    <property type="component" value="Unplaced"/>
</dbReference>
<organism evidence="8 9">
    <name type="scientific">Acanthaster planci</name>
    <name type="common">Crown-of-thorns starfish</name>
    <dbReference type="NCBI Taxonomy" id="133434"/>
    <lineage>
        <taxon>Eukaryota</taxon>
        <taxon>Metazoa</taxon>
        <taxon>Echinodermata</taxon>
        <taxon>Eleutherozoa</taxon>
        <taxon>Asterozoa</taxon>
        <taxon>Asteroidea</taxon>
        <taxon>Valvatacea</taxon>
        <taxon>Valvatida</taxon>
        <taxon>Acanthasteridae</taxon>
        <taxon>Acanthaster</taxon>
    </lineage>
</organism>
<dbReference type="RefSeq" id="XP_022098672.1">
    <property type="nucleotide sequence ID" value="XM_022242980.1"/>
</dbReference>
<name>A0A8B7Z130_ACAPL</name>
<evidence type="ECO:0000256" key="6">
    <source>
        <dbReference type="ARBA" id="ARBA00023328"/>
    </source>
</evidence>
<protein>
    <submittedName>
        <fullName evidence="9">Centromere protein I-like isoform X1</fullName>
    </submittedName>
</protein>
<evidence type="ECO:0000313" key="9">
    <source>
        <dbReference type="RefSeq" id="XP_022098672.1"/>
    </source>
</evidence>
<dbReference type="AlphaFoldDB" id="A0A8B7Z130"/>
<evidence type="ECO:0000256" key="7">
    <source>
        <dbReference type="SAM" id="MobiDB-lite"/>
    </source>
</evidence>
<evidence type="ECO:0000256" key="1">
    <source>
        <dbReference type="ARBA" id="ARBA00004123"/>
    </source>
</evidence>
<keyword evidence="6" id="KW-0137">Centromere</keyword>
<feature type="compositionally biased region" description="Basic residues" evidence="7">
    <location>
        <begin position="1"/>
        <end position="11"/>
    </location>
</feature>
<dbReference type="CDD" id="cd22647">
    <property type="entry name" value="CTF3_NTD_HEAT"/>
    <property type="match status" value="1"/>
</dbReference>
<evidence type="ECO:0000256" key="3">
    <source>
        <dbReference type="ARBA" id="ARBA00005470"/>
    </source>
</evidence>
<comment type="similarity">
    <text evidence="3">Belongs to the CENP-I/CTF3 family.</text>
</comment>
<evidence type="ECO:0000256" key="4">
    <source>
        <dbReference type="ARBA" id="ARBA00022454"/>
    </source>
</evidence>
<dbReference type="OMA" id="RVFKNYY"/>
<proteinExistence type="inferred from homology"/>
<dbReference type="OrthoDB" id="6347512at2759"/>
<dbReference type="GO" id="GO:0005634">
    <property type="term" value="C:nucleus"/>
    <property type="evidence" value="ECO:0007669"/>
    <property type="project" value="UniProtKB-SubCell"/>
</dbReference>
<dbReference type="PANTHER" id="PTHR48208">
    <property type="entry name" value="CENTROMERE PROTEIN I"/>
    <property type="match status" value="1"/>
</dbReference>
<accession>A0A8B7Z130</accession>
<reference evidence="9" key="1">
    <citation type="submission" date="2025-08" db="UniProtKB">
        <authorList>
            <consortium name="RefSeq"/>
        </authorList>
    </citation>
    <scope>IDENTIFICATION</scope>
</reference>
<dbReference type="GO" id="GO:0000070">
    <property type="term" value="P:mitotic sister chromatid segregation"/>
    <property type="evidence" value="ECO:0007669"/>
    <property type="project" value="TreeGrafter"/>
</dbReference>
<sequence length="743" mass="84880">MATPVTKHKSPSRQSTGGKDKSAENSGSYSIRDATRFFTSESSNRKVRGNTFLTLAIQMVETTAKKEGLSPEVIGQLVDVAASAKFPDSISSRLVKSLLPSDKIPQDAMVKAISWMCTNRPSNEIQSLLLRWMILTYDLLDGLDNLHALYGVVFHFIENDALCPHVCHLLYLLTRKEDVLVFRVQRLLSLQKRVGIQPYITGLLSVYKMYRPHLVSLVTPPTQRVFFRQTDRIWSGEVHKAKERIQQRTNGPESAVERLQGVDRLKAKRKKLDVIPSVTSSILSLDVSGDAGYQLPGSHYSKIPLQHIKSFDDLLKNMDRLELPGQIAAVLDSPYLQHAICCHTEQHVVQRLSFWLYQMLHEELLDYSSEVPNSRAERLLQMLISFTDFLHEDVPVSENFLVKYLHTWNGSDYRPYILKLITRFRIYPFQKLNDLVLEPLRSLFFCSSVFFKCQVIFTLTELLRNYVAIELPRHADTVCMQAVKEASALQAGDAQLSQNQVSVFDVHVGNFQALHTIQELTEYVDRISTMALLIEKDHVLLMHYVLEFFELVSCLHLRYGVPFVYVPSSGCFYRALFASNAMVCSRVCKIICNYKDEFQALKKMVSIEDSDSLFTNNMRDGIQLLNQYILDLSNALWRNKAFLTTNKTKVFDIPVASLQTTGVKHINEAFSIHLHMAMLPFANSFLEQTQPVGKKVHPSLIRSSERDTYLDFLKKERLDGVVAFINTFIKRNQTAQHKHQTAS</sequence>
<evidence type="ECO:0000256" key="5">
    <source>
        <dbReference type="ARBA" id="ARBA00023242"/>
    </source>
</evidence>
<evidence type="ECO:0000256" key="2">
    <source>
        <dbReference type="ARBA" id="ARBA00004584"/>
    </source>
</evidence>